<proteinExistence type="predicted"/>
<keyword evidence="1" id="KW-1133">Transmembrane helix</keyword>
<evidence type="ECO:0000256" key="1">
    <source>
        <dbReference type="SAM" id="Phobius"/>
    </source>
</evidence>
<reference evidence="2" key="1">
    <citation type="submission" date="2017-05" db="UniProtKB">
        <authorList>
            <consortium name="EnsemblMetazoa"/>
        </authorList>
    </citation>
    <scope>IDENTIFICATION</scope>
</reference>
<dbReference type="InParanoid" id="A0A1X7UJS5"/>
<protein>
    <submittedName>
        <fullName evidence="2">Uncharacterized protein</fullName>
    </submittedName>
</protein>
<dbReference type="AlphaFoldDB" id="A0A1X7UJS5"/>
<evidence type="ECO:0000313" key="2">
    <source>
        <dbReference type="EnsemblMetazoa" id="Aqu2.1.27743_001"/>
    </source>
</evidence>
<organism evidence="2">
    <name type="scientific">Amphimedon queenslandica</name>
    <name type="common">Sponge</name>
    <dbReference type="NCBI Taxonomy" id="400682"/>
    <lineage>
        <taxon>Eukaryota</taxon>
        <taxon>Metazoa</taxon>
        <taxon>Porifera</taxon>
        <taxon>Demospongiae</taxon>
        <taxon>Heteroscleromorpha</taxon>
        <taxon>Haplosclerida</taxon>
        <taxon>Niphatidae</taxon>
        <taxon>Amphimedon</taxon>
    </lineage>
</organism>
<accession>A0A1X7UJS5</accession>
<feature type="transmembrane region" description="Helical" evidence="1">
    <location>
        <begin position="29"/>
        <end position="46"/>
    </location>
</feature>
<sequence length="62" mass="7463">MEFEETFENIYGTYVVTLNIHLRHIMECIIDYAFVYGFCLFGFHYFNEMLGNYDDIGGRLYI</sequence>
<dbReference type="EnsemblMetazoa" id="Aqu2.1.27743_001">
    <property type="protein sequence ID" value="Aqu2.1.27743_001"/>
    <property type="gene ID" value="Aqu2.1.27743"/>
</dbReference>
<keyword evidence="1" id="KW-0472">Membrane</keyword>
<keyword evidence="1" id="KW-0812">Transmembrane</keyword>
<name>A0A1X7UJS5_AMPQE</name>